<protein>
    <submittedName>
        <fullName evidence="2">Uncharacterized protein</fullName>
    </submittedName>
</protein>
<reference evidence="2" key="1">
    <citation type="submission" date="2020-05" db="EMBL/GenBank/DDBJ databases">
        <title>Phylogenomic resolution of chytrid fungi.</title>
        <authorList>
            <person name="Stajich J.E."/>
            <person name="Amses K."/>
            <person name="Simmons R."/>
            <person name="Seto K."/>
            <person name="Myers J."/>
            <person name="Bonds A."/>
            <person name="Quandt C.A."/>
            <person name="Barry K."/>
            <person name="Liu P."/>
            <person name="Grigoriev I."/>
            <person name="Longcore J.E."/>
            <person name="James T.Y."/>
        </authorList>
    </citation>
    <scope>NUCLEOTIDE SEQUENCE</scope>
    <source>
        <strain evidence="2">JEL0379</strain>
    </source>
</reference>
<dbReference type="PANTHER" id="PTHR43313:SF1">
    <property type="entry name" value="3BETA-HYDROXYSTEROID DEHYDROGENASE DHS-16"/>
    <property type="match status" value="1"/>
</dbReference>
<dbReference type="PRINTS" id="PR00081">
    <property type="entry name" value="GDHRDH"/>
</dbReference>
<dbReference type="EMBL" id="JADGJQ010000010">
    <property type="protein sequence ID" value="KAJ3182071.1"/>
    <property type="molecule type" value="Genomic_DNA"/>
</dbReference>
<dbReference type="InterPro" id="IPR002347">
    <property type="entry name" value="SDR_fam"/>
</dbReference>
<sequence>MESVLHALVRVASPFVTGYDVVSNTASSAFSASLAIIGGAGPLPPHPPETTHAKAVVVTGTSAGIGRNVALTLASKGYLVFAGVRKLSDGDSLVKEFKTHKSYKANGIVPVILDVTNKQGIVDARNEIAQKLQQRNADLVAVVNVAGLITLSPIEVTDDKEIRKEFDVNFFGVLDVTKAFLPFLKRTRGRVINIGSAASFITAPSAGIYSASKAAIAAATEALRMELRPLGVGVSLIEPGCIRTRAWDIGIKKLREYNDKKSGSQQSAAGVSTDDLFAPRESKGIDNYAPLFKRLQLAYELAINLAFPPEHITQHVEHALSSRFPRDRYLGGPDVKVAYFVLKFVPQKVVETAVKMVLW</sequence>
<accession>A0AAD5XT65</accession>
<dbReference type="SUPFAM" id="SSF51735">
    <property type="entry name" value="NAD(P)-binding Rossmann-fold domains"/>
    <property type="match status" value="1"/>
</dbReference>
<gene>
    <name evidence="2" type="ORF">HDU87_000415</name>
</gene>
<dbReference type="GO" id="GO:0016491">
    <property type="term" value="F:oxidoreductase activity"/>
    <property type="evidence" value="ECO:0007669"/>
    <property type="project" value="TreeGrafter"/>
</dbReference>
<name>A0AAD5XT65_9FUNG</name>
<dbReference type="Gene3D" id="3.40.50.720">
    <property type="entry name" value="NAD(P)-binding Rossmann-like Domain"/>
    <property type="match status" value="1"/>
</dbReference>
<evidence type="ECO:0000313" key="2">
    <source>
        <dbReference type="EMBL" id="KAJ3182071.1"/>
    </source>
</evidence>
<comment type="similarity">
    <text evidence="1">Belongs to the short-chain dehydrogenases/reductases (SDR) family.</text>
</comment>
<dbReference type="Proteomes" id="UP001212152">
    <property type="component" value="Unassembled WGS sequence"/>
</dbReference>
<organism evidence="2 3">
    <name type="scientific">Geranomyces variabilis</name>
    <dbReference type="NCBI Taxonomy" id="109894"/>
    <lineage>
        <taxon>Eukaryota</taxon>
        <taxon>Fungi</taxon>
        <taxon>Fungi incertae sedis</taxon>
        <taxon>Chytridiomycota</taxon>
        <taxon>Chytridiomycota incertae sedis</taxon>
        <taxon>Chytridiomycetes</taxon>
        <taxon>Spizellomycetales</taxon>
        <taxon>Powellomycetaceae</taxon>
        <taxon>Geranomyces</taxon>
    </lineage>
</organism>
<keyword evidence="3" id="KW-1185">Reference proteome</keyword>
<dbReference type="AlphaFoldDB" id="A0AAD5XT65"/>
<evidence type="ECO:0000313" key="3">
    <source>
        <dbReference type="Proteomes" id="UP001212152"/>
    </source>
</evidence>
<evidence type="ECO:0000256" key="1">
    <source>
        <dbReference type="RuleBase" id="RU000363"/>
    </source>
</evidence>
<dbReference type="InterPro" id="IPR036291">
    <property type="entry name" value="NAD(P)-bd_dom_sf"/>
</dbReference>
<dbReference type="Pfam" id="PF00106">
    <property type="entry name" value="adh_short"/>
    <property type="match status" value="1"/>
</dbReference>
<dbReference type="GO" id="GO:0008202">
    <property type="term" value="P:steroid metabolic process"/>
    <property type="evidence" value="ECO:0007669"/>
    <property type="project" value="TreeGrafter"/>
</dbReference>
<dbReference type="PRINTS" id="PR00080">
    <property type="entry name" value="SDRFAMILY"/>
</dbReference>
<dbReference type="PANTHER" id="PTHR43313">
    <property type="entry name" value="SHORT-CHAIN DEHYDROGENASE/REDUCTASE FAMILY 9C"/>
    <property type="match status" value="1"/>
</dbReference>
<comment type="caution">
    <text evidence="2">The sequence shown here is derived from an EMBL/GenBank/DDBJ whole genome shotgun (WGS) entry which is preliminary data.</text>
</comment>
<proteinExistence type="inferred from homology"/>